<evidence type="ECO:0000313" key="2">
    <source>
        <dbReference type="EMBL" id="KAK2956487.1"/>
    </source>
</evidence>
<protein>
    <submittedName>
        <fullName evidence="2">Uncharacterized protein</fullName>
    </submittedName>
</protein>
<proteinExistence type="predicted"/>
<dbReference type="EMBL" id="JARBJD010000055">
    <property type="protein sequence ID" value="KAK2956487.1"/>
    <property type="molecule type" value="Genomic_DNA"/>
</dbReference>
<name>A0ABQ9XYB4_9EUKA</name>
<evidence type="ECO:0000313" key="3">
    <source>
        <dbReference type="Proteomes" id="UP001281761"/>
    </source>
</evidence>
<feature type="compositionally biased region" description="Pro residues" evidence="1">
    <location>
        <begin position="209"/>
        <end position="223"/>
    </location>
</feature>
<reference evidence="2 3" key="1">
    <citation type="journal article" date="2022" name="bioRxiv">
        <title>Genomics of Preaxostyla Flagellates Illuminates Evolutionary Transitions and the Path Towards Mitochondrial Loss.</title>
        <authorList>
            <person name="Novak L.V.F."/>
            <person name="Treitli S.C."/>
            <person name="Pyrih J."/>
            <person name="Halakuc P."/>
            <person name="Pipaliya S.V."/>
            <person name="Vacek V."/>
            <person name="Brzon O."/>
            <person name="Soukal P."/>
            <person name="Eme L."/>
            <person name="Dacks J.B."/>
            <person name="Karnkowska A."/>
            <person name="Elias M."/>
            <person name="Hampl V."/>
        </authorList>
    </citation>
    <scope>NUCLEOTIDE SEQUENCE [LARGE SCALE GENOMIC DNA]</scope>
    <source>
        <strain evidence="2">NAU3</strain>
        <tissue evidence="2">Gut</tissue>
    </source>
</reference>
<organism evidence="2 3">
    <name type="scientific">Blattamonas nauphoetae</name>
    <dbReference type="NCBI Taxonomy" id="2049346"/>
    <lineage>
        <taxon>Eukaryota</taxon>
        <taxon>Metamonada</taxon>
        <taxon>Preaxostyla</taxon>
        <taxon>Oxymonadida</taxon>
        <taxon>Blattamonas</taxon>
    </lineage>
</organism>
<sequence>MDNTRCRVPNHNIKQNTATLPSSQHEQGRAYSQEAHFDIRVHSPLPPTLLLFISLPRSPHSTTSSTTIPCLFPDRRPSSSADGFGFRCSFDWNGVMFGFHSMIRRISCRSFFFSSFRPFPQRLPLPTPSSPTLPDPTPHSPALADPPSPAPPASSGVDTQTRASPAIAANSVSSSEAGTQSAAAALRSFTTSPVSIPAHKTGSAAASPFPLPPLPARPQSAPRPVPVPDPATGPHTQHFLLPETSSTAGTTREASRLCSSTPLSTSCGGFWFFSLFAFLWSSSC</sequence>
<feature type="region of interest" description="Disordered" evidence="1">
    <location>
        <begin position="124"/>
        <end position="176"/>
    </location>
</feature>
<gene>
    <name evidence="2" type="ORF">BLNAU_8541</name>
</gene>
<dbReference type="Proteomes" id="UP001281761">
    <property type="component" value="Unassembled WGS sequence"/>
</dbReference>
<comment type="caution">
    <text evidence="2">The sequence shown here is derived from an EMBL/GenBank/DDBJ whole genome shotgun (WGS) entry which is preliminary data.</text>
</comment>
<keyword evidence="3" id="KW-1185">Reference proteome</keyword>
<feature type="compositionally biased region" description="Pro residues" evidence="1">
    <location>
        <begin position="124"/>
        <end position="152"/>
    </location>
</feature>
<accession>A0ABQ9XYB4</accession>
<feature type="region of interest" description="Disordered" evidence="1">
    <location>
        <begin position="197"/>
        <end position="223"/>
    </location>
</feature>
<evidence type="ECO:0000256" key="1">
    <source>
        <dbReference type="SAM" id="MobiDB-lite"/>
    </source>
</evidence>